<dbReference type="EnsemblMetazoa" id="GPAI036388-RA">
    <property type="protein sequence ID" value="GPAI036388-PA"/>
    <property type="gene ID" value="GPAI036388"/>
</dbReference>
<dbReference type="VEuPathDB" id="VectorBase:GPAI036388"/>
<name>A0A1B0A771_GLOPL</name>
<accession>A0A1B0A771</accession>
<sequence>MTNKLPASILKNIKQTCSADCISSPPTSNHIPIATIVYINAHSPLQLPTQTLAASAFGVSPNETSGYVANLTTHPAVVANTSILPNQCQNGDFEVLQYWHYLRQN</sequence>
<evidence type="ECO:0000313" key="1">
    <source>
        <dbReference type="EnsemblMetazoa" id="GPAI036388-PA"/>
    </source>
</evidence>
<dbReference type="Proteomes" id="UP000092445">
    <property type="component" value="Unassembled WGS sequence"/>
</dbReference>
<proteinExistence type="predicted"/>
<dbReference type="AlphaFoldDB" id="A0A1B0A771"/>
<reference evidence="1" key="2">
    <citation type="submission" date="2020-05" db="UniProtKB">
        <authorList>
            <consortium name="EnsemblMetazoa"/>
        </authorList>
    </citation>
    <scope>IDENTIFICATION</scope>
    <source>
        <strain evidence="1">IAEA</strain>
    </source>
</reference>
<protein>
    <submittedName>
        <fullName evidence="1">Uncharacterized protein</fullName>
    </submittedName>
</protein>
<organism evidence="1 2">
    <name type="scientific">Glossina pallidipes</name>
    <name type="common">Tsetse fly</name>
    <dbReference type="NCBI Taxonomy" id="7398"/>
    <lineage>
        <taxon>Eukaryota</taxon>
        <taxon>Metazoa</taxon>
        <taxon>Ecdysozoa</taxon>
        <taxon>Arthropoda</taxon>
        <taxon>Hexapoda</taxon>
        <taxon>Insecta</taxon>
        <taxon>Pterygota</taxon>
        <taxon>Neoptera</taxon>
        <taxon>Endopterygota</taxon>
        <taxon>Diptera</taxon>
        <taxon>Brachycera</taxon>
        <taxon>Muscomorpha</taxon>
        <taxon>Hippoboscoidea</taxon>
        <taxon>Glossinidae</taxon>
        <taxon>Glossina</taxon>
    </lineage>
</organism>
<reference evidence="2" key="1">
    <citation type="submission" date="2014-03" db="EMBL/GenBank/DDBJ databases">
        <authorList>
            <person name="Aksoy S."/>
            <person name="Warren W."/>
            <person name="Wilson R.K."/>
        </authorList>
    </citation>
    <scope>NUCLEOTIDE SEQUENCE [LARGE SCALE GENOMIC DNA]</scope>
    <source>
        <strain evidence="2">IAEA</strain>
    </source>
</reference>
<evidence type="ECO:0000313" key="2">
    <source>
        <dbReference type="Proteomes" id="UP000092445"/>
    </source>
</evidence>
<keyword evidence="2" id="KW-1185">Reference proteome</keyword>